<proteinExistence type="predicted"/>
<accession>A0A2S3ZAK0</accession>
<dbReference type="InterPro" id="IPR050426">
    <property type="entry name" value="Glycosyltransferase_28"/>
</dbReference>
<sequence length="433" mass="45721">MTGVASTSETTVTPRTYLFALTDGGGTVPPELGVARRLVDRGHRVTVLADESLADQVRNTGAMFVPCLWSPAEAFRDYELRTPTSLARGIADYMFTGPAPAQARDTTAALDAVRPDLLVTSSFALGAMIAAEAYGCPFDVLLPNSYPLPATGMPPFGSGLSPVHGPLGRLRDETMTALGARMIDRYALEKINAVRADYGLGPVAHMWDQIHHARRQLVLTSRAFDFPATLPHNARYVGPILDDPAWAAEEEWAAPAGDNPLVLVAMSSTFQNQADCLQRVVDALGSLPVRGLVTTGPTVPADALRAPANVTVVDSAPHREVMRHASLVVTHGGHGTVIKALAAGLPLVILHHGRDQADNAARVTARGAGVAVSRRAPAQRIARGVTTVLGTDDYRKAAEALGQAIRHDAAGTTLMDELETLIPAPGRTTPSGS</sequence>
<dbReference type="InterPro" id="IPR002213">
    <property type="entry name" value="UDP_glucos_trans"/>
</dbReference>
<dbReference type="Proteomes" id="UP000237340">
    <property type="component" value="Unassembled WGS sequence"/>
</dbReference>
<dbReference type="EMBL" id="PPXD01000026">
    <property type="protein sequence ID" value="POH62579.1"/>
    <property type="molecule type" value="Genomic_DNA"/>
</dbReference>
<comment type="caution">
    <text evidence="1">The sequence shown here is derived from an EMBL/GenBank/DDBJ whole genome shotgun (WGS) entry which is preliminary data.</text>
</comment>
<evidence type="ECO:0000313" key="2">
    <source>
        <dbReference type="Proteomes" id="UP000237340"/>
    </source>
</evidence>
<dbReference type="CDD" id="cd03784">
    <property type="entry name" value="GT1_Gtf-like"/>
    <property type="match status" value="1"/>
</dbReference>
<dbReference type="PANTHER" id="PTHR48050">
    <property type="entry name" value="STEROL 3-BETA-GLUCOSYLTRANSFERASE"/>
    <property type="match status" value="1"/>
</dbReference>
<dbReference type="PANTHER" id="PTHR48050:SF13">
    <property type="entry name" value="STEROL 3-BETA-GLUCOSYLTRANSFERASE UGT80A2"/>
    <property type="match status" value="1"/>
</dbReference>
<name>A0A2S3ZAK0_9MICO</name>
<evidence type="ECO:0000313" key="1">
    <source>
        <dbReference type="EMBL" id="POH62579.1"/>
    </source>
</evidence>
<dbReference type="Pfam" id="PF00201">
    <property type="entry name" value="UDPGT"/>
    <property type="match status" value="1"/>
</dbReference>
<gene>
    <name evidence="1" type="ORF">C3B61_17185</name>
</gene>
<dbReference type="Gene3D" id="3.40.50.2000">
    <property type="entry name" value="Glycogen Phosphorylase B"/>
    <property type="match status" value="2"/>
</dbReference>
<keyword evidence="1" id="KW-0808">Transferase</keyword>
<dbReference type="SUPFAM" id="SSF53756">
    <property type="entry name" value="UDP-Glycosyltransferase/glycogen phosphorylase"/>
    <property type="match status" value="1"/>
</dbReference>
<keyword evidence="2" id="KW-1185">Reference proteome</keyword>
<dbReference type="GO" id="GO:0017000">
    <property type="term" value="P:antibiotic biosynthetic process"/>
    <property type="evidence" value="ECO:0007669"/>
    <property type="project" value="UniProtKB-ARBA"/>
</dbReference>
<dbReference type="AlphaFoldDB" id="A0A2S3ZAK0"/>
<dbReference type="GO" id="GO:0008194">
    <property type="term" value="F:UDP-glycosyltransferase activity"/>
    <property type="evidence" value="ECO:0007669"/>
    <property type="project" value="InterPro"/>
</dbReference>
<dbReference type="RefSeq" id="WP_103461711.1">
    <property type="nucleotide sequence ID" value="NZ_PPXD01000026.1"/>
</dbReference>
<reference evidence="1 2" key="1">
    <citation type="submission" date="2018-01" db="EMBL/GenBank/DDBJ databases">
        <title>Cryobacterium sp. nov., from glaciers in China.</title>
        <authorList>
            <person name="Liu Q."/>
            <person name="Xin Y.-H."/>
        </authorList>
    </citation>
    <scope>NUCLEOTIDE SEQUENCE [LARGE SCALE GENOMIC DNA]</scope>
    <source>
        <strain evidence="1 2">TMN-42</strain>
    </source>
</reference>
<organism evidence="1 2">
    <name type="scientific">Cryobacterium zongtaii</name>
    <dbReference type="NCBI Taxonomy" id="1259217"/>
    <lineage>
        <taxon>Bacteria</taxon>
        <taxon>Bacillati</taxon>
        <taxon>Actinomycetota</taxon>
        <taxon>Actinomycetes</taxon>
        <taxon>Micrococcales</taxon>
        <taxon>Microbacteriaceae</taxon>
        <taxon>Cryobacterium</taxon>
    </lineage>
</organism>
<protein>
    <submittedName>
        <fullName evidence="1">Glycosyltransferase</fullName>
    </submittedName>
</protein>